<reference evidence="2 3" key="1">
    <citation type="submission" date="2016-12" db="EMBL/GenBank/DDBJ databases">
        <title>Comparison of Traditional DNA-DNA Hybridization with In Silico Genomic Analysis.</title>
        <authorList>
            <person name="Nicholson A.C."/>
            <person name="Humrighouse B.W."/>
            <person name="Graziano J."/>
            <person name="Lasker B."/>
            <person name="Whitney A.M."/>
            <person name="Mcquiston J.R."/>
        </authorList>
    </citation>
    <scope>NUCLEOTIDE SEQUENCE [LARGE SCALE GENOMIC DNA]</scope>
    <source>
        <strain evidence="2 3">H2240</strain>
    </source>
</reference>
<dbReference type="PANTHER" id="PTHR36513">
    <property type="entry name" value="ABC TRANSMEMBRANE TYPE-1 DOMAIN-CONTAINING PROTEIN"/>
    <property type="match status" value="1"/>
</dbReference>
<keyword evidence="1" id="KW-0732">Signal</keyword>
<protein>
    <recommendedName>
        <fullName evidence="4">Esterase</fullName>
    </recommendedName>
</protein>
<feature type="signal peptide" evidence="1">
    <location>
        <begin position="1"/>
        <end position="19"/>
    </location>
</feature>
<dbReference type="PIRSF" id="PIRSF033909">
    <property type="entry name" value="UCP033909"/>
    <property type="match status" value="1"/>
</dbReference>
<dbReference type="Pfam" id="PF05990">
    <property type="entry name" value="DUF900"/>
    <property type="match status" value="1"/>
</dbReference>
<evidence type="ECO:0008006" key="4">
    <source>
        <dbReference type="Google" id="ProtNLM"/>
    </source>
</evidence>
<comment type="caution">
    <text evidence="2">The sequence shown here is derived from an EMBL/GenBank/DDBJ whole genome shotgun (WGS) entry which is preliminary data.</text>
</comment>
<organism evidence="2 3">
    <name type="scientific">Haematobacter genomosp. 1</name>
    <dbReference type="NCBI Taxonomy" id="366618"/>
    <lineage>
        <taxon>Bacteria</taxon>
        <taxon>Pseudomonadati</taxon>
        <taxon>Pseudomonadota</taxon>
        <taxon>Alphaproteobacteria</taxon>
        <taxon>Rhodobacterales</taxon>
        <taxon>Paracoccaceae</taxon>
        <taxon>Haematobacter</taxon>
    </lineage>
</organism>
<dbReference type="EMBL" id="NIPW01000015">
    <property type="protein sequence ID" value="OWJ77910.1"/>
    <property type="molecule type" value="Genomic_DNA"/>
</dbReference>
<name>A0A212ABD3_9RHOB</name>
<keyword evidence="3" id="KW-1185">Reference proteome</keyword>
<dbReference type="SUPFAM" id="SSF53474">
    <property type="entry name" value="alpha/beta-Hydrolases"/>
    <property type="match status" value="1"/>
</dbReference>
<dbReference type="OrthoDB" id="9797755at2"/>
<dbReference type="Gene3D" id="3.40.50.1820">
    <property type="entry name" value="alpha/beta hydrolase"/>
    <property type="match status" value="1"/>
</dbReference>
<dbReference type="AlphaFoldDB" id="A0A212ABD3"/>
<dbReference type="InterPro" id="IPR029058">
    <property type="entry name" value="AB_hydrolase_fold"/>
</dbReference>
<dbReference type="PANTHER" id="PTHR36513:SF1">
    <property type="entry name" value="TRANSMEMBRANE PROTEIN"/>
    <property type="match status" value="1"/>
</dbReference>
<dbReference type="InterPro" id="IPR010297">
    <property type="entry name" value="DUF900_hydrolase"/>
</dbReference>
<evidence type="ECO:0000256" key="1">
    <source>
        <dbReference type="SAM" id="SignalP"/>
    </source>
</evidence>
<dbReference type="Proteomes" id="UP000196878">
    <property type="component" value="Unassembled WGS sequence"/>
</dbReference>
<sequence length="372" mass="40099">MIRKLGLVLSFCVALCSCAPRGTITISPEAARTGEVTEVLVATSRRPTADGTGLSSARSLTLHWGAFAISVPPERQTGTITFPRHGKPDPETDFLTVSEQHFADEPAFLRALNARLVQRPPGAREVTIFVHGFNTNFAEGLYRHAQMTHDFATPGVALSYAWPSAASMRGYAYDRESALFARDGLEKVLTLVARSKADNVILAGHSMGALLVMEAVRQIAIRGSDSVLDKLRAVVLLSPDLDIDVFRSQVSALRPREMPIYIAVSGRDRALWISGLLRGRTERLGALRDTGRVADLPGVIVIDLSDVRGTGDRLNHFAVATSPELIALIGGIDRFGATILRDDNRQSNVFEATVNVVAGVSEAVLLPLAGPQ</sequence>
<evidence type="ECO:0000313" key="3">
    <source>
        <dbReference type="Proteomes" id="UP000196878"/>
    </source>
</evidence>
<dbReference type="PROSITE" id="PS51257">
    <property type="entry name" value="PROKAR_LIPOPROTEIN"/>
    <property type="match status" value="1"/>
</dbReference>
<evidence type="ECO:0000313" key="2">
    <source>
        <dbReference type="EMBL" id="OWJ77910.1"/>
    </source>
</evidence>
<gene>
    <name evidence="2" type="ORF">CDV49_10345</name>
</gene>
<proteinExistence type="predicted"/>
<feature type="chain" id="PRO_5012374555" description="Esterase" evidence="1">
    <location>
        <begin position="20"/>
        <end position="372"/>
    </location>
</feature>
<dbReference type="InterPro" id="IPR014586">
    <property type="entry name" value="UCP033909"/>
</dbReference>
<accession>A0A212ABD3</accession>